<feature type="region of interest" description="Disordered" evidence="7">
    <location>
        <begin position="388"/>
        <end position="408"/>
    </location>
</feature>
<dbReference type="GO" id="GO:0005737">
    <property type="term" value="C:cytoplasm"/>
    <property type="evidence" value="ECO:0007669"/>
    <property type="project" value="UniProtKB-SubCell"/>
</dbReference>
<evidence type="ECO:0000256" key="4">
    <source>
        <dbReference type="ARBA" id="ARBA00022771"/>
    </source>
</evidence>
<sequence length="514" mass="59157">MACQLFPTINQSQRSGPARRTSSAPVVECIRNLAHHTFCLSNQKIPNTNPQQTTRITARCLPNTVGNYVSANFNFIYRNMSQIDKSKYNNLNDVLFSHTFFPDTGPSLELVFCAIAHQSPDYVCPICLFKPTASRMTRCGHIFCADCLNQLFDKTEKHLCPVCYEPVIKSEIIRVCLKFNVLSTHYKFRKIRRYSKLNICSCSPNINMKKLSKASENDSVFTHFSIADDEFVNNIINNEIYEIDLLIKEMKEFNDIEKITNLNEVRKSLILEKQHEDETEFLLDENFKDDIVTFYQIDDGRLIFLDDLNMKMIIDNFGNNPDDWPELVDGEFIIKKSTTVEQYDRSNQNWLFNHLPIGAEIQYVLIDINHILSKQVIDKYFKRVQIKRKTAQQKNRPPPQSKKPVITKADFQTFVPIDPEPQTHFTSEDFPSLPSSHPKFKQLAAPTKPKEDYPTLGSIQPKNTTVKKGWGGIAPPPQQNKTVYKEDYPILGDTPKPPQRPKKPAAAWGKLNLK</sequence>
<evidence type="ECO:0000313" key="10">
    <source>
        <dbReference type="Proteomes" id="UP000179807"/>
    </source>
</evidence>
<dbReference type="GO" id="GO:0000976">
    <property type="term" value="F:transcription cis-regulatory region binding"/>
    <property type="evidence" value="ECO:0007669"/>
    <property type="project" value="TreeGrafter"/>
</dbReference>
<comment type="subcellular location">
    <subcellularLocation>
        <location evidence="1">Cytoplasm</location>
    </subcellularLocation>
</comment>
<keyword evidence="3" id="KW-0479">Metal-binding</keyword>
<evidence type="ECO:0000313" key="9">
    <source>
        <dbReference type="EMBL" id="OHS99096.1"/>
    </source>
</evidence>
<dbReference type="PROSITE" id="PS00518">
    <property type="entry name" value="ZF_RING_1"/>
    <property type="match status" value="1"/>
</dbReference>
<evidence type="ECO:0000256" key="6">
    <source>
        <dbReference type="PROSITE-ProRule" id="PRU00175"/>
    </source>
</evidence>
<evidence type="ECO:0000256" key="3">
    <source>
        <dbReference type="ARBA" id="ARBA00022723"/>
    </source>
</evidence>
<organism evidence="9 10">
    <name type="scientific">Tritrichomonas foetus</name>
    <dbReference type="NCBI Taxonomy" id="1144522"/>
    <lineage>
        <taxon>Eukaryota</taxon>
        <taxon>Metamonada</taxon>
        <taxon>Parabasalia</taxon>
        <taxon>Tritrichomonadida</taxon>
        <taxon>Tritrichomonadidae</taxon>
        <taxon>Tritrichomonas</taxon>
    </lineage>
</organism>
<dbReference type="VEuPathDB" id="TrichDB:TRFO_34595"/>
<name>A0A1J4JIT8_9EUKA</name>
<dbReference type="InterPro" id="IPR013083">
    <property type="entry name" value="Znf_RING/FYVE/PHD"/>
</dbReference>
<dbReference type="GO" id="GO:0008270">
    <property type="term" value="F:zinc ion binding"/>
    <property type="evidence" value="ECO:0007669"/>
    <property type="project" value="UniProtKB-KW"/>
</dbReference>
<feature type="compositionally biased region" description="Polar residues" evidence="7">
    <location>
        <begin position="457"/>
        <end position="466"/>
    </location>
</feature>
<proteinExistence type="predicted"/>
<dbReference type="GO" id="GO:0045944">
    <property type="term" value="P:positive regulation of transcription by RNA polymerase II"/>
    <property type="evidence" value="ECO:0007669"/>
    <property type="project" value="TreeGrafter"/>
</dbReference>
<feature type="domain" description="RING-type" evidence="8">
    <location>
        <begin position="124"/>
        <end position="163"/>
    </location>
</feature>
<evidence type="ECO:0000259" key="8">
    <source>
        <dbReference type="PROSITE" id="PS50089"/>
    </source>
</evidence>
<reference evidence="9" key="1">
    <citation type="submission" date="2016-10" db="EMBL/GenBank/DDBJ databases">
        <authorList>
            <person name="Benchimol M."/>
            <person name="Almeida L.G."/>
            <person name="Vasconcelos A.T."/>
            <person name="Perreira-Neves A."/>
            <person name="Rosa I.A."/>
            <person name="Tasca T."/>
            <person name="Bogo M.R."/>
            <person name="de Souza W."/>
        </authorList>
    </citation>
    <scope>NUCLEOTIDE SEQUENCE [LARGE SCALE GENOMIC DNA]</scope>
    <source>
        <strain evidence="9">K</strain>
    </source>
</reference>
<accession>A0A1J4JIT8</accession>
<evidence type="ECO:0000256" key="7">
    <source>
        <dbReference type="SAM" id="MobiDB-lite"/>
    </source>
</evidence>
<dbReference type="SUPFAM" id="SSF57850">
    <property type="entry name" value="RING/U-box"/>
    <property type="match status" value="1"/>
</dbReference>
<dbReference type="PANTHER" id="PTHR12983:SF9">
    <property type="entry name" value="E3 UBIQUITIN-PROTEIN LIGASE RNF10"/>
    <property type="match status" value="1"/>
</dbReference>
<evidence type="ECO:0000256" key="1">
    <source>
        <dbReference type="ARBA" id="ARBA00004496"/>
    </source>
</evidence>
<dbReference type="AlphaFoldDB" id="A0A1J4JIT8"/>
<dbReference type="InterPro" id="IPR039739">
    <property type="entry name" value="MAG2/RNF10"/>
</dbReference>
<feature type="region of interest" description="Disordered" evidence="7">
    <location>
        <begin position="422"/>
        <end position="514"/>
    </location>
</feature>
<keyword evidence="10" id="KW-1185">Reference proteome</keyword>
<dbReference type="RefSeq" id="XP_068352233.1">
    <property type="nucleotide sequence ID" value="XM_068509746.1"/>
</dbReference>
<dbReference type="Proteomes" id="UP000179807">
    <property type="component" value="Unassembled WGS sequence"/>
</dbReference>
<dbReference type="EMBL" id="MLAK01001025">
    <property type="protein sequence ID" value="OHS99096.1"/>
    <property type="molecule type" value="Genomic_DNA"/>
</dbReference>
<dbReference type="PROSITE" id="PS50089">
    <property type="entry name" value="ZF_RING_2"/>
    <property type="match status" value="1"/>
</dbReference>
<dbReference type="Pfam" id="PF13639">
    <property type="entry name" value="zf-RING_2"/>
    <property type="match status" value="1"/>
</dbReference>
<dbReference type="GeneID" id="94844450"/>
<dbReference type="InterPro" id="IPR001841">
    <property type="entry name" value="Znf_RING"/>
</dbReference>
<dbReference type="InterPro" id="IPR017907">
    <property type="entry name" value="Znf_RING_CS"/>
</dbReference>
<evidence type="ECO:0000256" key="5">
    <source>
        <dbReference type="ARBA" id="ARBA00022833"/>
    </source>
</evidence>
<gene>
    <name evidence="9" type="ORF">TRFO_34595</name>
</gene>
<keyword evidence="5" id="KW-0862">Zinc</keyword>
<dbReference type="SMART" id="SM00184">
    <property type="entry name" value="RING"/>
    <property type="match status" value="1"/>
</dbReference>
<dbReference type="OrthoDB" id="6105938at2759"/>
<dbReference type="Gene3D" id="3.30.40.10">
    <property type="entry name" value="Zinc/RING finger domain, C3HC4 (zinc finger)"/>
    <property type="match status" value="1"/>
</dbReference>
<comment type="caution">
    <text evidence="9">The sequence shown here is derived from an EMBL/GenBank/DDBJ whole genome shotgun (WGS) entry which is preliminary data.</text>
</comment>
<protein>
    <recommendedName>
        <fullName evidence="8">RING-type domain-containing protein</fullName>
    </recommendedName>
</protein>
<evidence type="ECO:0000256" key="2">
    <source>
        <dbReference type="ARBA" id="ARBA00022490"/>
    </source>
</evidence>
<keyword evidence="2" id="KW-0963">Cytoplasm</keyword>
<dbReference type="PANTHER" id="PTHR12983">
    <property type="entry name" value="RING FINGER 10 FAMILY MEMBER"/>
    <property type="match status" value="1"/>
</dbReference>
<keyword evidence="4 6" id="KW-0863">Zinc-finger</keyword>